<evidence type="ECO:0000313" key="1">
    <source>
        <dbReference type="EMBL" id="TCZ65000.1"/>
    </source>
</evidence>
<keyword evidence="2" id="KW-1185">Reference proteome</keyword>
<dbReference type="EMBL" id="SKBM01000004">
    <property type="protein sequence ID" value="TCZ65000.1"/>
    <property type="molecule type" value="Genomic_DNA"/>
</dbReference>
<dbReference type="Proteomes" id="UP000295023">
    <property type="component" value="Unassembled WGS sequence"/>
</dbReference>
<protein>
    <submittedName>
        <fullName evidence="1">Uncharacterized protein</fullName>
    </submittedName>
</protein>
<evidence type="ECO:0000313" key="2">
    <source>
        <dbReference type="Proteomes" id="UP000295023"/>
    </source>
</evidence>
<sequence>MPISYAGNRAEFTGRCIAEEADALLDWLRGTPDAAVDLGGCDDLHTALAQLLLVARVPLVSPPNDPCLAACFGAACPSLPSGPGMAAS</sequence>
<dbReference type="RefSeq" id="WP_132285789.1">
    <property type="nucleotide sequence ID" value="NZ_SKBM01000004.1"/>
</dbReference>
<accession>A0A4R4DT41</accession>
<dbReference type="AlphaFoldDB" id="A0A4R4DT41"/>
<organism evidence="1 2">
    <name type="scientific">Roseicella aquatilis</name>
    <dbReference type="NCBI Taxonomy" id="2527868"/>
    <lineage>
        <taxon>Bacteria</taxon>
        <taxon>Pseudomonadati</taxon>
        <taxon>Pseudomonadota</taxon>
        <taxon>Alphaproteobacteria</taxon>
        <taxon>Acetobacterales</taxon>
        <taxon>Roseomonadaceae</taxon>
        <taxon>Roseicella</taxon>
    </lineage>
</organism>
<gene>
    <name evidence="1" type="ORF">EXY23_06425</name>
</gene>
<name>A0A4R4DT41_9PROT</name>
<dbReference type="OrthoDB" id="7585928at2"/>
<reference evidence="1 2" key="1">
    <citation type="submission" date="2019-03" db="EMBL/GenBank/DDBJ databases">
        <title>Paracraurococcus aquatilis NE82 genome sequence.</title>
        <authorList>
            <person name="Zhao Y."/>
            <person name="Du Z."/>
        </authorList>
    </citation>
    <scope>NUCLEOTIDE SEQUENCE [LARGE SCALE GENOMIC DNA]</scope>
    <source>
        <strain evidence="1 2">NE82</strain>
    </source>
</reference>
<proteinExistence type="predicted"/>
<comment type="caution">
    <text evidence="1">The sequence shown here is derived from an EMBL/GenBank/DDBJ whole genome shotgun (WGS) entry which is preliminary data.</text>
</comment>